<sequence>MRGDDHLLLIRHKFEKGQWKYSNKLDLWLTRGENLDEVGYPYGLHYQLKYSTHECNDHQYGYHRCQFIFPLCADLDNPTEIKKPIDRKESV</sequence>
<dbReference type="EMBL" id="JBBMFN010000041">
    <property type="protein sequence ID" value="MEQ2467072.1"/>
    <property type="molecule type" value="Genomic_DNA"/>
</dbReference>
<reference evidence="1 2" key="1">
    <citation type="submission" date="2024-03" db="EMBL/GenBank/DDBJ databases">
        <title>Human intestinal bacterial collection.</title>
        <authorList>
            <person name="Pauvert C."/>
            <person name="Hitch T.C.A."/>
            <person name="Clavel T."/>
        </authorList>
    </citation>
    <scope>NUCLEOTIDE SEQUENCE [LARGE SCALE GENOMIC DNA]</scope>
    <source>
        <strain evidence="1 2">CLA-SR-H024</strain>
    </source>
</reference>
<organism evidence="1 2">
    <name type="scientific">Niallia hominis</name>
    <dbReference type="NCBI Taxonomy" id="3133173"/>
    <lineage>
        <taxon>Bacteria</taxon>
        <taxon>Bacillati</taxon>
        <taxon>Bacillota</taxon>
        <taxon>Bacilli</taxon>
        <taxon>Bacillales</taxon>
        <taxon>Bacillaceae</taxon>
        <taxon>Niallia</taxon>
    </lineage>
</organism>
<evidence type="ECO:0000313" key="2">
    <source>
        <dbReference type="Proteomes" id="UP001465426"/>
    </source>
</evidence>
<protein>
    <submittedName>
        <fullName evidence="1">Uncharacterized protein</fullName>
    </submittedName>
</protein>
<accession>A0ABV1F429</accession>
<keyword evidence="2" id="KW-1185">Reference proteome</keyword>
<gene>
    <name evidence="1" type="ORF">WMO63_15560</name>
</gene>
<evidence type="ECO:0000313" key="1">
    <source>
        <dbReference type="EMBL" id="MEQ2467072.1"/>
    </source>
</evidence>
<comment type="caution">
    <text evidence="1">The sequence shown here is derived from an EMBL/GenBank/DDBJ whole genome shotgun (WGS) entry which is preliminary data.</text>
</comment>
<proteinExistence type="predicted"/>
<name>A0ABV1F429_9BACI</name>
<dbReference type="Proteomes" id="UP001465426">
    <property type="component" value="Unassembled WGS sequence"/>
</dbReference>